<sequence>MRGRSRCVGWRSKCARTCWARTTASRHGRGSSAMRSAARSERDARPQFRQSGVNVSGKTETGELRSNALGWAQIVFFVIATNGPLIGLVGAVPVAIALGNGVGTAGAFVLAGLAYLLFSIGFVAMSRHIGNAGAFYSYVTAGLGGGFGIVAAFLALAAYMGIQLACFGMIGFFLEQAQQQWLGASAAWWVNALAAAALVRVCAHRNIEFSGQLLMMLMACEVGIVLVFVAAVLFHGGGPEGLTLAPLQPSHVFSAGLGVSLVFVAGSYFGFETTAIYAEEARDPRRSVAIATYVALGAITLFLSLATWAVTVAYGPANVVAAAQANPGDFWFSLAATLVSPALATAMNLLMITSLFASLLSLHNSVSRYLFALGREGLLWRWLARVHPRQHTPSTASMVQFAISAACVLAFAAFGADPMATVLPLGSAIASIAMLSVQVLTSIAVPFFFLSRPLPRRPWPTLIAPIAAALALSGLIALIWRSLPLLAGGNESFVAIIPLSVAAVAVAGGAYALWLRQCRAEFYHNLGQTLERV</sequence>
<feature type="transmembrane region" description="Helical" evidence="7">
    <location>
        <begin position="492"/>
        <end position="514"/>
    </location>
</feature>
<feature type="transmembrane region" description="Helical" evidence="7">
    <location>
        <begin position="74"/>
        <end position="96"/>
    </location>
</feature>
<reference evidence="8 9" key="1">
    <citation type="submission" date="2018-10" db="EMBL/GenBank/DDBJ databases">
        <title>The genome of Lysobacter enzymogenes OH11.</title>
        <authorList>
            <person name="Liu F."/>
            <person name="Zhao Y."/>
            <person name="Qian G."/>
            <person name="Chen Y."/>
            <person name="Xu H."/>
        </authorList>
    </citation>
    <scope>NUCLEOTIDE SEQUENCE [LARGE SCALE GENOMIC DNA]</scope>
    <source>
        <strain evidence="8 9">OH11</strain>
    </source>
</reference>
<feature type="compositionally biased region" description="Polar residues" evidence="6">
    <location>
        <begin position="48"/>
        <end position="58"/>
    </location>
</feature>
<evidence type="ECO:0000256" key="3">
    <source>
        <dbReference type="ARBA" id="ARBA00022692"/>
    </source>
</evidence>
<feature type="transmembrane region" description="Helical" evidence="7">
    <location>
        <begin position="395"/>
        <end position="416"/>
    </location>
</feature>
<feature type="transmembrane region" description="Helical" evidence="7">
    <location>
        <begin position="255"/>
        <end position="278"/>
    </location>
</feature>
<name>A0A3N2RE85_LYSEN</name>
<feature type="transmembrane region" description="Helical" evidence="7">
    <location>
        <begin position="462"/>
        <end position="480"/>
    </location>
</feature>
<feature type="transmembrane region" description="Helical" evidence="7">
    <location>
        <begin position="330"/>
        <end position="360"/>
    </location>
</feature>
<evidence type="ECO:0000313" key="9">
    <source>
        <dbReference type="Proteomes" id="UP000275910"/>
    </source>
</evidence>
<feature type="transmembrane region" description="Helical" evidence="7">
    <location>
        <begin position="213"/>
        <end position="235"/>
    </location>
</feature>
<evidence type="ECO:0000256" key="1">
    <source>
        <dbReference type="ARBA" id="ARBA00004651"/>
    </source>
</evidence>
<feature type="transmembrane region" description="Helical" evidence="7">
    <location>
        <begin position="181"/>
        <end position="201"/>
    </location>
</feature>
<feature type="transmembrane region" description="Helical" evidence="7">
    <location>
        <begin position="102"/>
        <end position="123"/>
    </location>
</feature>
<dbReference type="Gene3D" id="1.20.1740.10">
    <property type="entry name" value="Amino acid/polyamine transporter I"/>
    <property type="match status" value="1"/>
</dbReference>
<comment type="subcellular location">
    <subcellularLocation>
        <location evidence="1">Cell membrane</location>
        <topology evidence="1">Multi-pass membrane protein</topology>
    </subcellularLocation>
</comment>
<keyword evidence="4 7" id="KW-1133">Transmembrane helix</keyword>
<dbReference type="PIRSF" id="PIRSF006060">
    <property type="entry name" value="AA_transporter"/>
    <property type="match status" value="1"/>
</dbReference>
<organism evidence="8 9">
    <name type="scientific">Lysobacter enzymogenes</name>
    <dbReference type="NCBI Taxonomy" id="69"/>
    <lineage>
        <taxon>Bacteria</taxon>
        <taxon>Pseudomonadati</taxon>
        <taxon>Pseudomonadota</taxon>
        <taxon>Gammaproteobacteria</taxon>
        <taxon>Lysobacterales</taxon>
        <taxon>Lysobacteraceae</taxon>
        <taxon>Lysobacter</taxon>
    </lineage>
</organism>
<feature type="transmembrane region" description="Helical" evidence="7">
    <location>
        <begin position="135"/>
        <end position="161"/>
    </location>
</feature>
<dbReference type="AlphaFoldDB" id="A0A3N2RE85"/>
<dbReference type="Proteomes" id="UP000275910">
    <property type="component" value="Unassembled WGS sequence"/>
</dbReference>
<feature type="region of interest" description="Disordered" evidence="6">
    <location>
        <begin position="29"/>
        <end position="58"/>
    </location>
</feature>
<dbReference type="PANTHER" id="PTHR42770">
    <property type="entry name" value="AMINO ACID TRANSPORTER-RELATED"/>
    <property type="match status" value="1"/>
</dbReference>
<keyword evidence="3 7" id="KW-0812">Transmembrane</keyword>
<evidence type="ECO:0000256" key="6">
    <source>
        <dbReference type="SAM" id="MobiDB-lite"/>
    </source>
</evidence>
<protein>
    <submittedName>
        <fullName evidence="8">APC family permease</fullName>
    </submittedName>
</protein>
<keyword evidence="2" id="KW-1003">Cell membrane</keyword>
<dbReference type="GO" id="GO:0005886">
    <property type="term" value="C:plasma membrane"/>
    <property type="evidence" value="ECO:0007669"/>
    <property type="project" value="UniProtKB-SubCell"/>
</dbReference>
<feature type="transmembrane region" description="Helical" evidence="7">
    <location>
        <begin position="428"/>
        <end position="450"/>
    </location>
</feature>
<dbReference type="EMBL" id="RCTY01000041">
    <property type="protein sequence ID" value="ROU05780.1"/>
    <property type="molecule type" value="Genomic_DNA"/>
</dbReference>
<evidence type="ECO:0000256" key="7">
    <source>
        <dbReference type="SAM" id="Phobius"/>
    </source>
</evidence>
<evidence type="ECO:0000313" key="8">
    <source>
        <dbReference type="EMBL" id="ROU05780.1"/>
    </source>
</evidence>
<feature type="transmembrane region" description="Helical" evidence="7">
    <location>
        <begin position="290"/>
        <end position="310"/>
    </location>
</feature>
<gene>
    <name evidence="8" type="ORF">D9T17_16500</name>
</gene>
<evidence type="ECO:0000256" key="4">
    <source>
        <dbReference type="ARBA" id="ARBA00022989"/>
    </source>
</evidence>
<dbReference type="PANTHER" id="PTHR42770:SF16">
    <property type="entry name" value="AMINO ACID PERMEASE"/>
    <property type="match status" value="1"/>
</dbReference>
<comment type="caution">
    <text evidence="8">The sequence shown here is derived from an EMBL/GenBank/DDBJ whole genome shotgun (WGS) entry which is preliminary data.</text>
</comment>
<dbReference type="InterPro" id="IPR050367">
    <property type="entry name" value="APC_superfamily"/>
</dbReference>
<dbReference type="GO" id="GO:0022857">
    <property type="term" value="F:transmembrane transporter activity"/>
    <property type="evidence" value="ECO:0007669"/>
    <property type="project" value="InterPro"/>
</dbReference>
<keyword evidence="5 7" id="KW-0472">Membrane</keyword>
<accession>A0A3N2RE85</accession>
<dbReference type="Pfam" id="PF13520">
    <property type="entry name" value="AA_permease_2"/>
    <property type="match status" value="1"/>
</dbReference>
<dbReference type="InterPro" id="IPR002293">
    <property type="entry name" value="AA/rel_permease1"/>
</dbReference>
<proteinExistence type="predicted"/>
<evidence type="ECO:0000256" key="5">
    <source>
        <dbReference type="ARBA" id="ARBA00023136"/>
    </source>
</evidence>
<evidence type="ECO:0000256" key="2">
    <source>
        <dbReference type="ARBA" id="ARBA00022475"/>
    </source>
</evidence>